<evidence type="ECO:0000313" key="4">
    <source>
        <dbReference type="EMBL" id="KAA0964126.1"/>
    </source>
</evidence>
<comment type="caution">
    <text evidence="4">The sequence shown here is derived from an EMBL/GenBank/DDBJ whole genome shotgun (WGS) entry which is preliminary data.</text>
</comment>
<proteinExistence type="predicted"/>
<dbReference type="RefSeq" id="WP_149518017.1">
    <property type="nucleotide sequence ID" value="NZ_VSJJ01000005.1"/>
</dbReference>
<dbReference type="InterPro" id="IPR009057">
    <property type="entry name" value="Homeodomain-like_sf"/>
</dbReference>
<accession>A0A5B0DCZ4</accession>
<dbReference type="PRINTS" id="PR00455">
    <property type="entry name" value="HTHTETR"/>
</dbReference>
<organism evidence="4 5">
    <name type="scientific">Streptococcus cristatus</name>
    <dbReference type="NCBI Taxonomy" id="45634"/>
    <lineage>
        <taxon>Bacteria</taxon>
        <taxon>Bacillati</taxon>
        <taxon>Bacillota</taxon>
        <taxon>Bacilli</taxon>
        <taxon>Lactobacillales</taxon>
        <taxon>Streptococcaceae</taxon>
        <taxon>Streptococcus</taxon>
    </lineage>
</organism>
<evidence type="ECO:0000259" key="3">
    <source>
        <dbReference type="PROSITE" id="PS50977"/>
    </source>
</evidence>
<dbReference type="SUPFAM" id="SSF46689">
    <property type="entry name" value="Homeodomain-like"/>
    <property type="match status" value="1"/>
</dbReference>
<dbReference type="GO" id="GO:0006355">
    <property type="term" value="P:regulation of DNA-templated transcription"/>
    <property type="evidence" value="ECO:0007669"/>
    <property type="project" value="UniProtKB-ARBA"/>
</dbReference>
<name>A0A5B0DCZ4_STRCR</name>
<dbReference type="Proteomes" id="UP000323039">
    <property type="component" value="Unassembled WGS sequence"/>
</dbReference>
<reference evidence="4 5" key="1">
    <citation type="submission" date="2019-08" db="EMBL/GenBank/DDBJ databases">
        <title>Genome sequence and analysis of Streptococcus cristatus strain S22 isolated from throat swab of children scarlet fever in Hangzhou, China.</title>
        <authorList>
            <person name="Huang Y."/>
            <person name="Xie L."/>
        </authorList>
    </citation>
    <scope>NUCLEOTIDE SEQUENCE [LARGE SCALE GENOMIC DNA]</scope>
    <source>
        <strain evidence="4 5">S22</strain>
    </source>
</reference>
<evidence type="ECO:0000256" key="2">
    <source>
        <dbReference type="PROSITE-ProRule" id="PRU00335"/>
    </source>
</evidence>
<evidence type="ECO:0000256" key="1">
    <source>
        <dbReference type="ARBA" id="ARBA00023125"/>
    </source>
</evidence>
<dbReference type="PANTHER" id="PTHR30055">
    <property type="entry name" value="HTH-TYPE TRANSCRIPTIONAL REGULATOR RUTR"/>
    <property type="match status" value="1"/>
</dbReference>
<dbReference type="Gene3D" id="1.10.357.10">
    <property type="entry name" value="Tetracycline Repressor, domain 2"/>
    <property type="match status" value="1"/>
</dbReference>
<keyword evidence="1 2" id="KW-0238">DNA-binding</keyword>
<sequence length="200" mass="22838">MVSKKDFILDSAQKLFIEQGFDQTSIAQLLEVTQIARGTLYYYFSSKEEIMDAIIERSVAQAFSKAELLASKKEGSILERLMGALLALNLHQEQGQEILAHLHQPQNALLHEKTNQILLERGPQILLPIIEDALAKGEMKTDFPLESLEMLLAYSLQVFGQAFQQLTKQEQEAKLQAFLYLLERIFQTQSGYFDQLLQLF</sequence>
<dbReference type="InterPro" id="IPR023772">
    <property type="entry name" value="DNA-bd_HTH_TetR-type_CS"/>
</dbReference>
<gene>
    <name evidence="4" type="ORF">FXF62_05785</name>
</gene>
<dbReference type="Pfam" id="PF00440">
    <property type="entry name" value="TetR_N"/>
    <property type="match status" value="1"/>
</dbReference>
<protein>
    <submittedName>
        <fullName evidence="4">TetR/AcrR family transcriptional regulator</fullName>
    </submittedName>
</protein>
<dbReference type="InterPro" id="IPR050109">
    <property type="entry name" value="HTH-type_TetR-like_transc_reg"/>
</dbReference>
<feature type="domain" description="HTH tetR-type" evidence="3">
    <location>
        <begin position="2"/>
        <end position="62"/>
    </location>
</feature>
<feature type="DNA-binding region" description="H-T-H motif" evidence="2">
    <location>
        <begin position="25"/>
        <end position="44"/>
    </location>
</feature>
<dbReference type="GO" id="GO:0003677">
    <property type="term" value="F:DNA binding"/>
    <property type="evidence" value="ECO:0007669"/>
    <property type="project" value="UniProtKB-UniRule"/>
</dbReference>
<dbReference type="InterPro" id="IPR001647">
    <property type="entry name" value="HTH_TetR"/>
</dbReference>
<evidence type="ECO:0000313" key="5">
    <source>
        <dbReference type="Proteomes" id="UP000323039"/>
    </source>
</evidence>
<dbReference type="EMBL" id="VSJJ01000005">
    <property type="protein sequence ID" value="KAA0964126.1"/>
    <property type="molecule type" value="Genomic_DNA"/>
</dbReference>
<dbReference type="AlphaFoldDB" id="A0A5B0DCZ4"/>
<dbReference type="PROSITE" id="PS50977">
    <property type="entry name" value="HTH_TETR_2"/>
    <property type="match status" value="1"/>
</dbReference>
<dbReference type="PROSITE" id="PS01081">
    <property type="entry name" value="HTH_TETR_1"/>
    <property type="match status" value="1"/>
</dbReference>